<sequence length="211" mass="23187">MTEVDVEHQIKAVERKLGTRIIDAKEAHVVTISQSYETDQDDLWDAVTNIERIPRWLMPITGELTVGGKYQLEGQAGGTILTCDPPKNFTATWEFGGGVSWIDVTVTADGSDRARLVIEHIAHVDDHWEQFGPGAVGMGWDSMLLGLAIHLSTGEAIDPSFGQQWIVTDDGKRFLALSGERWRDANVAFGTDPAMASAMAERCLKAYLGEE</sequence>
<accession>A0AAD1HBG3</accession>
<gene>
    <name evidence="3" type="ORF">MMOR_32830</name>
</gene>
<dbReference type="EMBL" id="AP022560">
    <property type="protein sequence ID" value="BBX02347.1"/>
    <property type="molecule type" value="Genomic_DNA"/>
</dbReference>
<dbReference type="InterPro" id="IPR013538">
    <property type="entry name" value="ASHA1/2-like_C"/>
</dbReference>
<dbReference type="InterPro" id="IPR023393">
    <property type="entry name" value="START-like_dom_sf"/>
</dbReference>
<evidence type="ECO:0000313" key="3">
    <source>
        <dbReference type="EMBL" id="BBX02347.1"/>
    </source>
</evidence>
<dbReference type="Gene3D" id="3.30.530.20">
    <property type="match status" value="1"/>
</dbReference>
<feature type="domain" description="Activator of Hsp90 ATPase homologue 1/2-like C-terminal" evidence="2">
    <location>
        <begin position="39"/>
        <end position="149"/>
    </location>
</feature>
<dbReference type="RefSeq" id="WP_083150723.1">
    <property type="nucleotide sequence ID" value="NZ_AP022560.1"/>
</dbReference>
<proteinExistence type="inferred from homology"/>
<dbReference type="Pfam" id="PF08327">
    <property type="entry name" value="AHSA1"/>
    <property type="match status" value="1"/>
</dbReference>
<organism evidence="3 4">
    <name type="scientific">Mycolicibacterium moriokaense</name>
    <dbReference type="NCBI Taxonomy" id="39691"/>
    <lineage>
        <taxon>Bacteria</taxon>
        <taxon>Bacillati</taxon>
        <taxon>Actinomycetota</taxon>
        <taxon>Actinomycetes</taxon>
        <taxon>Mycobacteriales</taxon>
        <taxon>Mycobacteriaceae</taxon>
        <taxon>Mycolicibacterium</taxon>
    </lineage>
</organism>
<dbReference type="SUPFAM" id="SSF55961">
    <property type="entry name" value="Bet v1-like"/>
    <property type="match status" value="1"/>
</dbReference>
<dbReference type="AlphaFoldDB" id="A0AAD1HBG3"/>
<evidence type="ECO:0000256" key="1">
    <source>
        <dbReference type="ARBA" id="ARBA00006817"/>
    </source>
</evidence>
<evidence type="ECO:0000313" key="4">
    <source>
        <dbReference type="Proteomes" id="UP000466681"/>
    </source>
</evidence>
<protein>
    <submittedName>
        <fullName evidence="3">Activator of HSP90 ATPase</fullName>
    </submittedName>
</protein>
<comment type="similarity">
    <text evidence="1">Belongs to the AHA1 family.</text>
</comment>
<reference evidence="3 4" key="1">
    <citation type="journal article" date="2019" name="Emerg. Microbes Infect.">
        <title>Comprehensive subspecies identification of 175 nontuberculous mycobacteria species based on 7547 genomic profiles.</title>
        <authorList>
            <person name="Matsumoto Y."/>
            <person name="Kinjo T."/>
            <person name="Motooka D."/>
            <person name="Nabeya D."/>
            <person name="Jung N."/>
            <person name="Uechi K."/>
            <person name="Horii T."/>
            <person name="Iida T."/>
            <person name="Fujita J."/>
            <person name="Nakamura S."/>
        </authorList>
    </citation>
    <scope>NUCLEOTIDE SEQUENCE [LARGE SCALE GENOMIC DNA]</scope>
    <source>
        <strain evidence="3 4">JCM 6375</strain>
    </source>
</reference>
<dbReference type="CDD" id="cd08899">
    <property type="entry name" value="SRPBCC_CalC_Aha1-like_6"/>
    <property type="match status" value="1"/>
</dbReference>
<name>A0AAD1HBG3_9MYCO</name>
<dbReference type="KEGG" id="mmor:MMOR_32830"/>
<dbReference type="Proteomes" id="UP000466681">
    <property type="component" value="Chromosome"/>
</dbReference>
<evidence type="ECO:0000259" key="2">
    <source>
        <dbReference type="Pfam" id="PF08327"/>
    </source>
</evidence>
<keyword evidence="4" id="KW-1185">Reference proteome</keyword>